<dbReference type="EMBL" id="KN831971">
    <property type="protein sequence ID" value="KIO04514.1"/>
    <property type="molecule type" value="Genomic_DNA"/>
</dbReference>
<dbReference type="InParanoid" id="A0A0C3PAA7"/>
<name>A0A0C3PAA7_PISTI</name>
<proteinExistence type="predicted"/>
<reference evidence="1 2" key="1">
    <citation type="submission" date="2014-04" db="EMBL/GenBank/DDBJ databases">
        <authorList>
            <consortium name="DOE Joint Genome Institute"/>
            <person name="Kuo A."/>
            <person name="Kohler A."/>
            <person name="Costa M.D."/>
            <person name="Nagy L.G."/>
            <person name="Floudas D."/>
            <person name="Copeland A."/>
            <person name="Barry K.W."/>
            <person name="Cichocki N."/>
            <person name="Veneault-Fourrey C."/>
            <person name="LaButti K."/>
            <person name="Lindquist E.A."/>
            <person name="Lipzen A."/>
            <person name="Lundell T."/>
            <person name="Morin E."/>
            <person name="Murat C."/>
            <person name="Sun H."/>
            <person name="Tunlid A."/>
            <person name="Henrissat B."/>
            <person name="Grigoriev I.V."/>
            <person name="Hibbett D.S."/>
            <person name="Martin F."/>
            <person name="Nordberg H.P."/>
            <person name="Cantor M.N."/>
            <person name="Hua S.X."/>
        </authorList>
    </citation>
    <scope>NUCLEOTIDE SEQUENCE [LARGE SCALE GENOMIC DNA]</scope>
    <source>
        <strain evidence="1 2">Marx 270</strain>
    </source>
</reference>
<accession>A0A0C3PAA7</accession>
<dbReference type="OrthoDB" id="3250044at2759"/>
<sequence>MISQTPHISAMTPSDLTGFEVTTVSTCAEHERPHWRAEEYGRCVVFELKYFVNLDDCETLRPQVATQRFFTSSKLERWDTRCWNLSSSHYLQSAEKAADALRWLSKVPAPSDHVGIGPLGNDCASHKLFKNNTAPLSFSAVEALQRYLDKELTRRSSLAPPIEPVRISHEPLIFTQSDIDPSSFDVHNEGKTVIFGFGSVGLLPVSFALHTLSSSTTFTITVAEYLEWPPSANLKSMALIAGLLWVTSAPTLDLDKDGNPRR</sequence>
<reference evidence="2" key="2">
    <citation type="submission" date="2015-01" db="EMBL/GenBank/DDBJ databases">
        <title>Evolutionary Origins and Diversification of the Mycorrhizal Mutualists.</title>
        <authorList>
            <consortium name="DOE Joint Genome Institute"/>
            <consortium name="Mycorrhizal Genomics Consortium"/>
            <person name="Kohler A."/>
            <person name="Kuo A."/>
            <person name="Nagy L.G."/>
            <person name="Floudas D."/>
            <person name="Copeland A."/>
            <person name="Barry K.W."/>
            <person name="Cichocki N."/>
            <person name="Veneault-Fourrey C."/>
            <person name="LaButti K."/>
            <person name="Lindquist E.A."/>
            <person name="Lipzen A."/>
            <person name="Lundell T."/>
            <person name="Morin E."/>
            <person name="Murat C."/>
            <person name="Riley R."/>
            <person name="Ohm R."/>
            <person name="Sun H."/>
            <person name="Tunlid A."/>
            <person name="Henrissat B."/>
            <person name="Grigoriev I.V."/>
            <person name="Hibbett D.S."/>
            <person name="Martin F."/>
        </authorList>
    </citation>
    <scope>NUCLEOTIDE SEQUENCE [LARGE SCALE GENOMIC DNA]</scope>
    <source>
        <strain evidence="2">Marx 270</strain>
    </source>
</reference>
<evidence type="ECO:0000313" key="1">
    <source>
        <dbReference type="EMBL" id="KIO04514.1"/>
    </source>
</evidence>
<dbReference type="AlphaFoldDB" id="A0A0C3PAA7"/>
<evidence type="ECO:0000313" key="2">
    <source>
        <dbReference type="Proteomes" id="UP000054217"/>
    </source>
</evidence>
<dbReference type="STRING" id="870435.A0A0C3PAA7"/>
<dbReference type="HOGENOM" id="CLU_084529_0_0_1"/>
<keyword evidence="2" id="KW-1185">Reference proteome</keyword>
<protein>
    <submittedName>
        <fullName evidence="1">Uncharacterized protein</fullName>
    </submittedName>
</protein>
<gene>
    <name evidence="1" type="ORF">M404DRAFT_26346</name>
</gene>
<organism evidence="1 2">
    <name type="scientific">Pisolithus tinctorius Marx 270</name>
    <dbReference type="NCBI Taxonomy" id="870435"/>
    <lineage>
        <taxon>Eukaryota</taxon>
        <taxon>Fungi</taxon>
        <taxon>Dikarya</taxon>
        <taxon>Basidiomycota</taxon>
        <taxon>Agaricomycotina</taxon>
        <taxon>Agaricomycetes</taxon>
        <taxon>Agaricomycetidae</taxon>
        <taxon>Boletales</taxon>
        <taxon>Sclerodermatineae</taxon>
        <taxon>Pisolithaceae</taxon>
        <taxon>Pisolithus</taxon>
    </lineage>
</organism>
<dbReference type="Proteomes" id="UP000054217">
    <property type="component" value="Unassembled WGS sequence"/>
</dbReference>